<evidence type="ECO:0000313" key="2">
    <source>
        <dbReference type="EMBL" id="GFT99264.1"/>
    </source>
</evidence>
<proteinExistence type="predicted"/>
<sequence>MQKCCRNGWCKALKIQLARIQDWLIVYHTKNLSIGIIVQQERAAVSFVLQYSLGNPVGVRLGYYDQVTLDIGLEPLGHGSLVPTSRPQPDLLSSSHGFEAR</sequence>
<evidence type="ECO:0000256" key="1">
    <source>
        <dbReference type="SAM" id="MobiDB-lite"/>
    </source>
</evidence>
<gene>
    <name evidence="2" type="ORF">NPIL_568971</name>
</gene>
<organism evidence="2 3">
    <name type="scientific">Nephila pilipes</name>
    <name type="common">Giant wood spider</name>
    <name type="synonym">Nephila maculata</name>
    <dbReference type="NCBI Taxonomy" id="299642"/>
    <lineage>
        <taxon>Eukaryota</taxon>
        <taxon>Metazoa</taxon>
        <taxon>Ecdysozoa</taxon>
        <taxon>Arthropoda</taxon>
        <taxon>Chelicerata</taxon>
        <taxon>Arachnida</taxon>
        <taxon>Araneae</taxon>
        <taxon>Araneomorphae</taxon>
        <taxon>Entelegynae</taxon>
        <taxon>Araneoidea</taxon>
        <taxon>Nephilidae</taxon>
        <taxon>Nephila</taxon>
    </lineage>
</organism>
<dbReference type="AlphaFoldDB" id="A0A8X6Q709"/>
<comment type="caution">
    <text evidence="2">The sequence shown here is derived from an EMBL/GenBank/DDBJ whole genome shotgun (WGS) entry which is preliminary data.</text>
</comment>
<feature type="region of interest" description="Disordered" evidence="1">
    <location>
        <begin position="80"/>
        <end position="101"/>
    </location>
</feature>
<dbReference type="EMBL" id="BMAW01122524">
    <property type="protein sequence ID" value="GFT99264.1"/>
    <property type="molecule type" value="Genomic_DNA"/>
</dbReference>
<evidence type="ECO:0000313" key="3">
    <source>
        <dbReference type="Proteomes" id="UP000887013"/>
    </source>
</evidence>
<reference evidence="2" key="1">
    <citation type="submission" date="2020-08" db="EMBL/GenBank/DDBJ databases">
        <title>Multicomponent nature underlies the extraordinary mechanical properties of spider dragline silk.</title>
        <authorList>
            <person name="Kono N."/>
            <person name="Nakamura H."/>
            <person name="Mori M."/>
            <person name="Yoshida Y."/>
            <person name="Ohtoshi R."/>
            <person name="Malay A.D."/>
            <person name="Moran D.A.P."/>
            <person name="Tomita M."/>
            <person name="Numata K."/>
            <person name="Arakawa K."/>
        </authorList>
    </citation>
    <scope>NUCLEOTIDE SEQUENCE</scope>
</reference>
<protein>
    <submittedName>
        <fullName evidence="2">Uncharacterized protein</fullName>
    </submittedName>
</protein>
<dbReference type="Proteomes" id="UP000887013">
    <property type="component" value="Unassembled WGS sequence"/>
</dbReference>
<name>A0A8X6Q709_NEPPI</name>
<feature type="compositionally biased region" description="Polar residues" evidence="1">
    <location>
        <begin position="82"/>
        <end position="101"/>
    </location>
</feature>
<accession>A0A8X6Q709</accession>
<keyword evidence="3" id="KW-1185">Reference proteome</keyword>